<dbReference type="Proteomes" id="UP000463138">
    <property type="component" value="Unassembled WGS sequence"/>
</dbReference>
<comment type="subcellular location">
    <subcellularLocation>
        <location evidence="1">Cytoplasm</location>
    </subcellularLocation>
</comment>
<keyword evidence="1" id="KW-0831">Ubiquinone biosynthesis</keyword>
<dbReference type="UniPathway" id="UPA00232"/>
<evidence type="ECO:0000256" key="2">
    <source>
        <dbReference type="SAM" id="Coils"/>
    </source>
</evidence>
<dbReference type="RefSeq" id="WP_149332704.1">
    <property type="nucleotide sequence ID" value="NZ_QOVF01000003.1"/>
</dbReference>
<dbReference type="Pfam" id="PF02036">
    <property type="entry name" value="SCP2"/>
    <property type="match status" value="1"/>
</dbReference>
<dbReference type="EMBL" id="QOVF01000003">
    <property type="protein sequence ID" value="KAA0693834.1"/>
    <property type="molecule type" value="Genomic_DNA"/>
</dbReference>
<dbReference type="GO" id="GO:0005737">
    <property type="term" value="C:cytoplasm"/>
    <property type="evidence" value="ECO:0007669"/>
    <property type="project" value="UniProtKB-SubCell"/>
</dbReference>
<dbReference type="InterPro" id="IPR003033">
    <property type="entry name" value="SCP2_sterol-bd_dom"/>
</dbReference>
<dbReference type="AlphaFoldDB" id="A0A7V7GSL4"/>
<accession>A0A7V7GSL4</accession>
<keyword evidence="5" id="KW-1185">Reference proteome</keyword>
<dbReference type="GO" id="GO:0006744">
    <property type="term" value="P:ubiquinone biosynthetic process"/>
    <property type="evidence" value="ECO:0007669"/>
    <property type="project" value="UniProtKB-UniRule"/>
</dbReference>
<name>A0A7V7GSL4_9GAMM</name>
<dbReference type="OrthoDB" id="9796077at2"/>
<gene>
    <name evidence="1" type="primary">ubiJ</name>
    <name evidence="4" type="ORF">DT594_10920</name>
</gene>
<keyword evidence="2" id="KW-0175">Coiled coil</keyword>
<comment type="pathway">
    <text evidence="1">Cofactor biosynthesis; ubiquinone biosynthesis.</text>
</comment>
<comment type="similarity">
    <text evidence="1">Belongs to the UbiJ family.</text>
</comment>
<comment type="function">
    <text evidence="1">Required for ubiquinone (coenzyme Q) biosynthesis. Binds hydrophobic ubiquinone biosynthetic intermediates via its SCP2 domain and is essential for the stability of the Ubi complex. May constitute a docking platform where Ubi enzymes assemble and access their SCP2-bound polyprenyl substrates.</text>
</comment>
<reference evidence="4 5" key="1">
    <citation type="submission" date="2018-07" db="EMBL/GenBank/DDBJ databases">
        <title>Pseudomonas laoshanensis sp. nov., isolated from soil.</title>
        <authorList>
            <person name="Sun J."/>
            <person name="Yu L."/>
            <person name="Wang M."/>
            <person name="Zhang C."/>
        </authorList>
    </citation>
    <scope>NUCLEOTIDE SEQUENCE [LARGE SCALE GENOMIC DNA]</scope>
    <source>
        <strain evidence="4 5">Y22</strain>
    </source>
</reference>
<proteinExistence type="inferred from homology"/>
<dbReference type="InterPro" id="IPR038989">
    <property type="entry name" value="UbiJ"/>
</dbReference>
<dbReference type="PANTHER" id="PTHR38693">
    <property type="entry name" value="UBIQUINONE BIOSYNTHESIS PROTEIN UBIJ"/>
    <property type="match status" value="1"/>
</dbReference>
<protein>
    <recommendedName>
        <fullName evidence="1">Ubiquinone biosynthesis accessory factor UbiJ</fullName>
    </recommendedName>
</protein>
<keyword evidence="1" id="KW-0963">Cytoplasm</keyword>
<evidence type="ECO:0000313" key="4">
    <source>
        <dbReference type="EMBL" id="KAA0693834.1"/>
    </source>
</evidence>
<dbReference type="HAMAP" id="MF_02215">
    <property type="entry name" value="UbiJ"/>
    <property type="match status" value="1"/>
</dbReference>
<dbReference type="InterPro" id="IPR036527">
    <property type="entry name" value="SCP2_sterol-bd_dom_sf"/>
</dbReference>
<evidence type="ECO:0000256" key="1">
    <source>
        <dbReference type="HAMAP-Rule" id="MF_02215"/>
    </source>
</evidence>
<evidence type="ECO:0000259" key="3">
    <source>
        <dbReference type="Pfam" id="PF02036"/>
    </source>
</evidence>
<feature type="domain" description="SCP2" evidence="3">
    <location>
        <begin position="15"/>
        <end position="111"/>
    </location>
</feature>
<feature type="coiled-coil region" evidence="2">
    <location>
        <begin position="173"/>
        <end position="200"/>
    </location>
</feature>
<sequence length="207" mass="22446">MLTQALLSGVQRSLTAALARDPLTAQRLAGLSGKVILIQARDPEWQVYLLPGTSGIELLRSSELPPDCTLSAPSVLLARLMVSDQRQRLLQEPALQLSGDSQVLVSLQNALGDLRLDGEAELARWIGPVAGHAVANLLRTGREWGGQAQHSLSRSLSEYLTEEGRQLVGNAEASVSADQLHQLRLDLDRLEARLARLNASDPETHDL</sequence>
<comment type="caution">
    <text evidence="4">The sequence shown here is derived from an EMBL/GenBank/DDBJ whole genome shotgun (WGS) entry which is preliminary data.</text>
</comment>
<dbReference type="PANTHER" id="PTHR38693:SF1">
    <property type="entry name" value="UBIQUINONE BIOSYNTHESIS ACCESSORY FACTOR UBIJ"/>
    <property type="match status" value="1"/>
</dbReference>
<organism evidence="4 5">
    <name type="scientific">Halopseudomonas laoshanensis</name>
    <dbReference type="NCBI Taxonomy" id="2268758"/>
    <lineage>
        <taxon>Bacteria</taxon>
        <taxon>Pseudomonadati</taxon>
        <taxon>Pseudomonadota</taxon>
        <taxon>Gammaproteobacteria</taxon>
        <taxon>Pseudomonadales</taxon>
        <taxon>Pseudomonadaceae</taxon>
        <taxon>Halopseudomonas</taxon>
    </lineage>
</organism>
<dbReference type="SUPFAM" id="SSF55718">
    <property type="entry name" value="SCP-like"/>
    <property type="match status" value="1"/>
</dbReference>
<evidence type="ECO:0000313" key="5">
    <source>
        <dbReference type="Proteomes" id="UP000463138"/>
    </source>
</evidence>